<organism evidence="1 2">
    <name type="scientific">Entomophthora muscae</name>
    <dbReference type="NCBI Taxonomy" id="34485"/>
    <lineage>
        <taxon>Eukaryota</taxon>
        <taxon>Fungi</taxon>
        <taxon>Fungi incertae sedis</taxon>
        <taxon>Zoopagomycota</taxon>
        <taxon>Entomophthoromycotina</taxon>
        <taxon>Entomophthoromycetes</taxon>
        <taxon>Entomophthorales</taxon>
        <taxon>Entomophthoraceae</taxon>
        <taxon>Entomophthora</taxon>
    </lineage>
</organism>
<evidence type="ECO:0000313" key="2">
    <source>
        <dbReference type="Proteomes" id="UP001165960"/>
    </source>
</evidence>
<dbReference type="Proteomes" id="UP001165960">
    <property type="component" value="Unassembled WGS sequence"/>
</dbReference>
<protein>
    <submittedName>
        <fullName evidence="1">Uncharacterized protein</fullName>
    </submittedName>
</protein>
<name>A0ACC2TAU7_9FUNG</name>
<accession>A0ACC2TAU7</accession>
<proteinExistence type="predicted"/>
<keyword evidence="2" id="KW-1185">Reference proteome</keyword>
<reference evidence="1" key="1">
    <citation type="submission" date="2022-04" db="EMBL/GenBank/DDBJ databases">
        <title>Genome of the entomopathogenic fungus Entomophthora muscae.</title>
        <authorList>
            <person name="Elya C."/>
            <person name="Lovett B.R."/>
            <person name="Lee E."/>
            <person name="Macias A.M."/>
            <person name="Hajek A.E."/>
            <person name="De Bivort B.L."/>
            <person name="Kasson M.T."/>
            <person name="De Fine Licht H.H."/>
            <person name="Stajich J.E."/>
        </authorList>
    </citation>
    <scope>NUCLEOTIDE SEQUENCE</scope>
    <source>
        <strain evidence="1">Berkeley</strain>
    </source>
</reference>
<gene>
    <name evidence="1" type="ORF">DSO57_1034666</name>
</gene>
<evidence type="ECO:0000313" key="1">
    <source>
        <dbReference type="EMBL" id="KAJ9071667.1"/>
    </source>
</evidence>
<sequence length="173" mass="19536">MSTALARQNFAAASEERLNQQINMEQRASLVYASMSAYFGRDDIALPGLEKFFKHSSDEEAEHAFKLIKYQNMRGGRVVLNSIEGPDNNWKSAVNAVECALQLEKDVNRSLLQLHKVASESDDPQMCDYLEGEFLKEQVESIKKICDLLTQLKMVGGDGLGLYLWDKELEKSI</sequence>
<dbReference type="EMBL" id="QTSX02003132">
    <property type="protein sequence ID" value="KAJ9071667.1"/>
    <property type="molecule type" value="Genomic_DNA"/>
</dbReference>
<comment type="caution">
    <text evidence="1">The sequence shown here is derived from an EMBL/GenBank/DDBJ whole genome shotgun (WGS) entry which is preliminary data.</text>
</comment>